<gene>
    <name evidence="1" type="ORF">E0H26_01375</name>
</gene>
<reference evidence="1 2" key="1">
    <citation type="submission" date="2019-02" db="EMBL/GenBank/DDBJ databases">
        <title>Jishengella sp. nov., isolated from a root of Zingiber montanum.</title>
        <authorList>
            <person name="Kuncharoen N."/>
            <person name="Kudo T."/>
            <person name="Masahiro Y."/>
            <person name="Ohkuma M."/>
            <person name="Tanasupawat S."/>
        </authorList>
    </citation>
    <scope>NUCLEOTIDE SEQUENCE [LARGE SCALE GENOMIC DNA]</scope>
    <source>
        <strain evidence="1 2">PLAI 1-1</strain>
    </source>
</reference>
<dbReference type="RefSeq" id="WP_131299828.1">
    <property type="nucleotide sequence ID" value="NZ_SJJR01000001.1"/>
</dbReference>
<evidence type="ECO:0000313" key="2">
    <source>
        <dbReference type="Proteomes" id="UP000292274"/>
    </source>
</evidence>
<dbReference type="OrthoDB" id="3387266at2"/>
<dbReference type="EMBL" id="SJJR01000001">
    <property type="protein sequence ID" value="TCC00376.1"/>
    <property type="molecule type" value="Genomic_DNA"/>
</dbReference>
<organism evidence="1 2">
    <name type="scientific">Micromonospora zingiberis</name>
    <dbReference type="NCBI Taxonomy" id="2053011"/>
    <lineage>
        <taxon>Bacteria</taxon>
        <taxon>Bacillati</taxon>
        <taxon>Actinomycetota</taxon>
        <taxon>Actinomycetes</taxon>
        <taxon>Micromonosporales</taxon>
        <taxon>Micromonosporaceae</taxon>
        <taxon>Micromonospora</taxon>
    </lineage>
</organism>
<accession>A0A4V2LXG6</accession>
<dbReference type="Proteomes" id="UP000292274">
    <property type="component" value="Unassembled WGS sequence"/>
</dbReference>
<protein>
    <submittedName>
        <fullName evidence="1">Uncharacterized protein</fullName>
    </submittedName>
</protein>
<dbReference type="AlphaFoldDB" id="A0A4V2LXG6"/>
<sequence length="99" mass="10523">MSQEQGLWSVELADLPAVEVDDKPEVVVLVREGEPIGWAFVFPDGDFWLIRDDARSVTHGSSLAVLTNFWSAVFACDVGRPVVRSPGGAAAGSVGGPVR</sequence>
<proteinExistence type="predicted"/>
<name>A0A4V2LXG6_9ACTN</name>
<keyword evidence="2" id="KW-1185">Reference proteome</keyword>
<evidence type="ECO:0000313" key="1">
    <source>
        <dbReference type="EMBL" id="TCC00376.1"/>
    </source>
</evidence>
<comment type="caution">
    <text evidence="1">The sequence shown here is derived from an EMBL/GenBank/DDBJ whole genome shotgun (WGS) entry which is preliminary data.</text>
</comment>